<proteinExistence type="predicted"/>
<keyword evidence="1" id="KW-0812">Transmembrane</keyword>
<feature type="transmembrane region" description="Helical" evidence="1">
    <location>
        <begin position="87"/>
        <end position="108"/>
    </location>
</feature>
<sequence>MSDVSQGPDWWIASDGKWYPPQSAIPELSNLPAPPPLAATQQGFLITIGDIGVTQDTVVTPNGNGPLAGSQWIVTDRTQVESVIPTWAIVMAIVFALACLLGLLFLLVKEQKVRGFVEVSVRAGDVVHMTQLPVRGVGDVNRYRGLVNQAQSLAARAR</sequence>
<keyword evidence="1" id="KW-0472">Membrane</keyword>
<evidence type="ECO:0000256" key="1">
    <source>
        <dbReference type="SAM" id="Phobius"/>
    </source>
</evidence>
<reference evidence="2" key="1">
    <citation type="submission" date="2020-05" db="EMBL/GenBank/DDBJ databases">
        <authorList>
            <person name="Chiriac C."/>
            <person name="Salcher M."/>
            <person name="Ghai R."/>
            <person name="Kavagutti S V."/>
        </authorList>
    </citation>
    <scope>NUCLEOTIDE SEQUENCE</scope>
</reference>
<name>A0A6J6IEZ5_9ZZZZ</name>
<dbReference type="EMBL" id="CAEZUP010000093">
    <property type="protein sequence ID" value="CAB4620048.1"/>
    <property type="molecule type" value="Genomic_DNA"/>
</dbReference>
<keyword evidence="1" id="KW-1133">Transmembrane helix</keyword>
<accession>A0A6J6IEZ5</accession>
<dbReference type="AlphaFoldDB" id="A0A6J6IEZ5"/>
<protein>
    <submittedName>
        <fullName evidence="2">Unannotated protein</fullName>
    </submittedName>
</protein>
<evidence type="ECO:0000313" key="2">
    <source>
        <dbReference type="EMBL" id="CAB4620048.1"/>
    </source>
</evidence>
<organism evidence="2">
    <name type="scientific">freshwater metagenome</name>
    <dbReference type="NCBI Taxonomy" id="449393"/>
    <lineage>
        <taxon>unclassified sequences</taxon>
        <taxon>metagenomes</taxon>
        <taxon>ecological metagenomes</taxon>
    </lineage>
</organism>
<gene>
    <name evidence="2" type="ORF">UFOPK1835_01707</name>
</gene>